<dbReference type="PANTHER" id="PTHR33990">
    <property type="entry name" value="PROTEIN YJDN-RELATED"/>
    <property type="match status" value="1"/>
</dbReference>
<reference evidence="2 3" key="1">
    <citation type="journal article" date="2016" name="Nat. Commun.">
        <title>Thousands of microbial genomes shed light on interconnected biogeochemical processes in an aquifer system.</title>
        <authorList>
            <person name="Anantharaman K."/>
            <person name="Brown C.T."/>
            <person name="Hug L.A."/>
            <person name="Sharon I."/>
            <person name="Castelle C.J."/>
            <person name="Probst A.J."/>
            <person name="Thomas B.C."/>
            <person name="Singh A."/>
            <person name="Wilkins M.J."/>
            <person name="Karaoz U."/>
            <person name="Brodie E.L."/>
            <person name="Williams K.H."/>
            <person name="Hubbard S.S."/>
            <person name="Banfield J.F."/>
        </authorList>
    </citation>
    <scope>NUCLEOTIDE SEQUENCE [LARGE SCALE GENOMIC DNA]</scope>
</reference>
<dbReference type="CDD" id="cd06588">
    <property type="entry name" value="PhnB_like"/>
    <property type="match status" value="2"/>
</dbReference>
<protein>
    <recommendedName>
        <fullName evidence="1">PhnB-like domain-containing protein</fullName>
    </recommendedName>
</protein>
<feature type="domain" description="PhnB-like" evidence="1">
    <location>
        <begin position="157"/>
        <end position="276"/>
    </location>
</feature>
<organism evidence="2 3">
    <name type="scientific">Candidatus Amesbacteria bacterium RIFCSPHIGHO2_01_FULL_48_32b</name>
    <dbReference type="NCBI Taxonomy" id="1797253"/>
    <lineage>
        <taxon>Bacteria</taxon>
        <taxon>Candidatus Amesiibacteriota</taxon>
    </lineage>
</organism>
<dbReference type="PANTHER" id="PTHR33990:SF4">
    <property type="entry name" value="PHNB-LIKE DOMAIN-CONTAINING PROTEIN"/>
    <property type="match status" value="1"/>
</dbReference>
<dbReference type="EMBL" id="MEXH01000031">
    <property type="protein sequence ID" value="OGC91687.1"/>
    <property type="molecule type" value="Genomic_DNA"/>
</dbReference>
<gene>
    <name evidence="2" type="ORF">A2876_01885</name>
</gene>
<comment type="caution">
    <text evidence="2">The sequence shown here is derived from an EMBL/GenBank/DDBJ whole genome shotgun (WGS) entry which is preliminary data.</text>
</comment>
<evidence type="ECO:0000313" key="3">
    <source>
        <dbReference type="Proteomes" id="UP000178176"/>
    </source>
</evidence>
<dbReference type="Gene3D" id="3.30.720.110">
    <property type="match status" value="1"/>
</dbReference>
<sequence length="317" mass="35955">MLIRHPSTKLRTRAQGKQKIIPHLWFDKEAKEAAEFYTSVFPNSKVTNVTTLHGTPSGDTEIVSFEVWGYSFMAISAGPLFKFNPSISFMVNFDPSQDKDAKMRIDAVWDKLAKGGEVLMPLDKYPFSERYGWVQDKYGLSWQLILTNPEGEERPIVIPSLMFVGEVCGKAEEATDFYLSIFKRSKRGAIARYGADQAPDKAGTVTFTDFKLEGQWFAAIDSARMHDFSFNEAVSLIVSCDTQEEIDFFWEKLSAVPEAEQCGWLKDEYGVSWQIVPSDMEKVMGSGDKEKMARVTEAFLKMKKFDIAKLKQAYEEG</sequence>
<dbReference type="Pfam" id="PF06983">
    <property type="entry name" value="3-dmu-9_3-mt"/>
    <property type="match status" value="2"/>
</dbReference>
<accession>A0A1F4YCH9</accession>
<dbReference type="InterPro" id="IPR029068">
    <property type="entry name" value="Glyas_Bleomycin-R_OHBP_Dase"/>
</dbReference>
<evidence type="ECO:0000313" key="2">
    <source>
        <dbReference type="EMBL" id="OGC91687.1"/>
    </source>
</evidence>
<dbReference type="Proteomes" id="UP000178176">
    <property type="component" value="Unassembled WGS sequence"/>
</dbReference>
<dbReference type="Gene3D" id="3.30.720.100">
    <property type="match status" value="1"/>
</dbReference>
<evidence type="ECO:0000259" key="1">
    <source>
        <dbReference type="Pfam" id="PF06983"/>
    </source>
</evidence>
<name>A0A1F4YCH9_9BACT</name>
<feature type="domain" description="PhnB-like" evidence="1">
    <location>
        <begin position="18"/>
        <end position="145"/>
    </location>
</feature>
<dbReference type="SUPFAM" id="SSF54593">
    <property type="entry name" value="Glyoxalase/Bleomycin resistance protein/Dihydroxybiphenyl dioxygenase"/>
    <property type="match status" value="2"/>
</dbReference>
<dbReference type="AlphaFoldDB" id="A0A1F4YCH9"/>
<proteinExistence type="predicted"/>
<dbReference type="InterPro" id="IPR028973">
    <property type="entry name" value="PhnB-like"/>
</dbReference>
<dbReference type="Gene3D" id="3.10.180.10">
    <property type="entry name" value="2,3-Dihydroxybiphenyl 1,2-Dioxygenase, domain 1"/>
    <property type="match status" value="1"/>
</dbReference>